<evidence type="ECO:0000256" key="2">
    <source>
        <dbReference type="SAM" id="Phobius"/>
    </source>
</evidence>
<dbReference type="EMBL" id="BAABAE010000004">
    <property type="protein sequence ID" value="GAA3748807.1"/>
    <property type="molecule type" value="Genomic_DNA"/>
</dbReference>
<evidence type="ECO:0008006" key="5">
    <source>
        <dbReference type="Google" id="ProtNLM"/>
    </source>
</evidence>
<dbReference type="PANTHER" id="PTHR12993">
    <property type="entry name" value="N-ACETYLGLUCOSAMINYL-PHOSPHATIDYLINOSITOL DE-N-ACETYLASE-RELATED"/>
    <property type="match status" value="1"/>
</dbReference>
<feature type="transmembrane region" description="Helical" evidence="2">
    <location>
        <begin position="345"/>
        <end position="364"/>
    </location>
</feature>
<feature type="transmembrane region" description="Helical" evidence="2">
    <location>
        <begin position="255"/>
        <end position="274"/>
    </location>
</feature>
<dbReference type="InterPro" id="IPR024078">
    <property type="entry name" value="LmbE-like_dom_sf"/>
</dbReference>
<proteinExistence type="predicted"/>
<organism evidence="3 4">
    <name type="scientific">Leifsonella bigeumensis</name>
    <dbReference type="NCBI Taxonomy" id="433643"/>
    <lineage>
        <taxon>Bacteria</taxon>
        <taxon>Bacillati</taxon>
        <taxon>Actinomycetota</taxon>
        <taxon>Actinomycetes</taxon>
        <taxon>Micrococcales</taxon>
        <taxon>Microbacteriaceae</taxon>
        <taxon>Leifsonella</taxon>
    </lineage>
</organism>
<name>A0ABP7FUQ0_9MICO</name>
<feature type="transmembrane region" description="Helical" evidence="2">
    <location>
        <begin position="286"/>
        <end position="304"/>
    </location>
</feature>
<comment type="caution">
    <text evidence="3">The sequence shown here is derived from an EMBL/GenBank/DDBJ whole genome shotgun (WGS) entry which is preliminary data.</text>
</comment>
<protein>
    <recommendedName>
        <fullName evidence="5">N-acetyl-1-D-myo-inositol-2-amino-2-deoxy-alpha-D-glucopyranoside deacetylase</fullName>
    </recommendedName>
</protein>
<keyword evidence="4" id="KW-1185">Reference proteome</keyword>
<keyword evidence="2" id="KW-0812">Transmembrane</keyword>
<reference evidence="4" key="1">
    <citation type="journal article" date="2019" name="Int. J. Syst. Evol. Microbiol.">
        <title>The Global Catalogue of Microorganisms (GCM) 10K type strain sequencing project: providing services to taxonomists for standard genome sequencing and annotation.</title>
        <authorList>
            <consortium name="The Broad Institute Genomics Platform"/>
            <consortium name="The Broad Institute Genome Sequencing Center for Infectious Disease"/>
            <person name="Wu L."/>
            <person name="Ma J."/>
        </authorList>
    </citation>
    <scope>NUCLEOTIDE SEQUENCE [LARGE SCALE GENOMIC DNA]</scope>
    <source>
        <strain evidence="4">JCM 16949</strain>
    </source>
</reference>
<gene>
    <name evidence="3" type="ORF">GCM10022239_25220</name>
</gene>
<dbReference type="Gene3D" id="3.40.50.10320">
    <property type="entry name" value="LmbE-like"/>
    <property type="match status" value="1"/>
</dbReference>
<dbReference type="Pfam" id="PF02585">
    <property type="entry name" value="PIG-L"/>
    <property type="match status" value="1"/>
</dbReference>
<dbReference type="SUPFAM" id="SSF102588">
    <property type="entry name" value="LmbE-like"/>
    <property type="match status" value="1"/>
</dbReference>
<keyword evidence="1" id="KW-0862">Zinc</keyword>
<keyword evidence="2" id="KW-0472">Membrane</keyword>
<feature type="transmembrane region" description="Helical" evidence="2">
    <location>
        <begin position="313"/>
        <end position="333"/>
    </location>
</feature>
<keyword evidence="2" id="KW-1133">Transmembrane helix</keyword>
<evidence type="ECO:0000256" key="1">
    <source>
        <dbReference type="ARBA" id="ARBA00022833"/>
    </source>
</evidence>
<dbReference type="InterPro" id="IPR003737">
    <property type="entry name" value="GlcNAc_PI_deacetylase-related"/>
</dbReference>
<dbReference type="PANTHER" id="PTHR12993:SF26">
    <property type="entry name" value="1D-MYO-INOSITOL 2-ACETAMIDO-2-DEOXY-ALPHA-D-GLUCOPYRANOSIDE DEACETYLASE"/>
    <property type="match status" value="1"/>
</dbReference>
<evidence type="ECO:0000313" key="3">
    <source>
        <dbReference type="EMBL" id="GAA3748807.1"/>
    </source>
</evidence>
<evidence type="ECO:0000313" key="4">
    <source>
        <dbReference type="Proteomes" id="UP001501004"/>
    </source>
</evidence>
<sequence>MLFVHAHPDDETIATGGTIATLVAAGSEVTVLTCTRGERGEVVPPELKQLEGDGPALAEMRTAELAAAMRALGVTDQRFLGDPDARIAGGEPRRYLDSGMRWGANGAEALPDADPASLASADFGEVVSDVATVIAAVQPAAVVSYDESGGYGHPDHVVAREAALHAALVMRVPYFSIVPPGDESPGDRVVDVAPVLAAKTDALRAHRTQLTVVGDTIVHSGGQVEQIGVTETFRQYGDPPPPGLDWAVLGPAWKVVAALLAAALGAVVGFIATVNHQLAADVFGQQVPAGIVISLLACAALLVGGRLYFGTRIVAACAAAGLLAVVTLLSGAGPGGSVLVPANPAGWTWTIGTAVIAVVVIAWPRPGVFSRATMGRSPAPGKEVDSP</sequence>
<accession>A0ABP7FUQ0</accession>
<dbReference type="Proteomes" id="UP001501004">
    <property type="component" value="Unassembled WGS sequence"/>
</dbReference>